<dbReference type="STRING" id="1116391.PM3016_5477"/>
<dbReference type="PROSITE" id="PS50943">
    <property type="entry name" value="HTH_CROC1"/>
    <property type="match status" value="1"/>
</dbReference>
<name>H6NG50_9BACL</name>
<keyword evidence="3" id="KW-1185">Reference proteome</keyword>
<reference evidence="2 3" key="1">
    <citation type="journal article" date="2012" name="J. Bacteriol.">
        <title>Complete Genome Sequence of Paenibacillus mucilaginosus 3016, a Bacterium Functional as Microbial Fertilizer.</title>
        <authorList>
            <person name="Ma M."/>
            <person name="Wang Z."/>
            <person name="Li L."/>
            <person name="Jiang X."/>
            <person name="Guan D."/>
            <person name="Cao F."/>
            <person name="Chen H."/>
            <person name="Wang X."/>
            <person name="Shen D."/>
            <person name="Du B."/>
            <person name="Li J."/>
        </authorList>
    </citation>
    <scope>NUCLEOTIDE SEQUENCE [LARGE SCALE GENOMIC DNA]</scope>
    <source>
        <strain evidence="2 3">3016</strain>
    </source>
</reference>
<evidence type="ECO:0000313" key="2">
    <source>
        <dbReference type="EMBL" id="AFC32177.1"/>
    </source>
</evidence>
<organism evidence="2 3">
    <name type="scientific">Paenibacillus mucilaginosus 3016</name>
    <dbReference type="NCBI Taxonomy" id="1116391"/>
    <lineage>
        <taxon>Bacteria</taxon>
        <taxon>Bacillati</taxon>
        <taxon>Bacillota</taxon>
        <taxon>Bacilli</taxon>
        <taxon>Bacillales</taxon>
        <taxon>Paenibacillaceae</taxon>
        <taxon>Paenibacillus</taxon>
    </lineage>
</organism>
<protein>
    <recommendedName>
        <fullName evidence="1">HTH cro/C1-type domain-containing protein</fullName>
    </recommendedName>
</protein>
<dbReference type="InterPro" id="IPR001387">
    <property type="entry name" value="Cro/C1-type_HTH"/>
</dbReference>
<sequence length="79" mass="9359">MISTREVSEKLRWLRLKAHYSQEQLADYLALTQSTVSRIENGKQVPDAVTYENWMWVCKNPPKQFQFYYDGGNMQHVGF</sequence>
<dbReference type="Gene3D" id="1.10.260.40">
    <property type="entry name" value="lambda repressor-like DNA-binding domains"/>
    <property type="match status" value="1"/>
</dbReference>
<dbReference type="RefSeq" id="WP_014371613.1">
    <property type="nucleotide sequence ID" value="NC_016935.1"/>
</dbReference>
<gene>
    <name evidence="2" type="ORF">PM3016_5477</name>
</gene>
<dbReference type="GO" id="GO:0003677">
    <property type="term" value="F:DNA binding"/>
    <property type="evidence" value="ECO:0007669"/>
    <property type="project" value="InterPro"/>
</dbReference>
<dbReference type="Proteomes" id="UP000007523">
    <property type="component" value="Chromosome"/>
</dbReference>
<dbReference type="AlphaFoldDB" id="H6NG50"/>
<dbReference type="CDD" id="cd00093">
    <property type="entry name" value="HTH_XRE"/>
    <property type="match status" value="1"/>
</dbReference>
<dbReference type="InterPro" id="IPR010982">
    <property type="entry name" value="Lambda_DNA-bd_dom_sf"/>
</dbReference>
<accession>H6NG50</accession>
<proteinExistence type="predicted"/>
<dbReference type="KEGG" id="pmq:PM3016_5477"/>
<dbReference type="EMBL" id="CP003235">
    <property type="protein sequence ID" value="AFC32177.1"/>
    <property type="molecule type" value="Genomic_DNA"/>
</dbReference>
<dbReference type="Pfam" id="PF01381">
    <property type="entry name" value="HTH_3"/>
    <property type="match status" value="1"/>
</dbReference>
<evidence type="ECO:0000259" key="1">
    <source>
        <dbReference type="PROSITE" id="PS50943"/>
    </source>
</evidence>
<dbReference type="HOGENOM" id="CLU_2602697_0_0_9"/>
<feature type="domain" description="HTH cro/C1-type" evidence="1">
    <location>
        <begin position="11"/>
        <end position="48"/>
    </location>
</feature>
<evidence type="ECO:0000313" key="3">
    <source>
        <dbReference type="Proteomes" id="UP000007523"/>
    </source>
</evidence>
<dbReference type="SMART" id="SM00530">
    <property type="entry name" value="HTH_XRE"/>
    <property type="match status" value="1"/>
</dbReference>
<dbReference type="SUPFAM" id="SSF47413">
    <property type="entry name" value="lambda repressor-like DNA-binding domains"/>
    <property type="match status" value="1"/>
</dbReference>